<sequence>MPATSRGEQSISRDARVDDYIANTAGLARFRTCPGESEVAQKLLMTQGRVETAGGSKTGSAWQAQGSNRHAG</sequence>
<reference evidence="2 3" key="1">
    <citation type="journal article" date="2015" name="G3 (Bethesda)">
        <title>Insights into Ongoing Evolution of the Hexachlorocyclohexane Catabolic Pathway from Comparative Genomics of Ten Sphingomonadaceae Strains.</title>
        <authorList>
            <person name="Pearce S.L."/>
            <person name="Oakeshott J.G."/>
            <person name="Pandey G."/>
        </authorList>
    </citation>
    <scope>NUCLEOTIDE SEQUENCE [LARGE SCALE GENOMIC DNA]</scope>
    <source>
        <strain evidence="2 3">LL02</strain>
    </source>
</reference>
<comment type="caution">
    <text evidence="2">The sequence shown here is derived from an EMBL/GenBank/DDBJ whole genome shotgun (WGS) entry which is preliminary data.</text>
</comment>
<evidence type="ECO:0000256" key="1">
    <source>
        <dbReference type="SAM" id="MobiDB-lite"/>
    </source>
</evidence>
<accession>A0A0J7Y8V2</accession>
<evidence type="ECO:0000313" key="2">
    <source>
        <dbReference type="EMBL" id="KMS60012.1"/>
    </source>
</evidence>
<dbReference type="PATRIC" id="fig|1114963.3.peg.505"/>
<feature type="region of interest" description="Disordered" evidence="1">
    <location>
        <begin position="51"/>
        <end position="72"/>
    </location>
</feature>
<name>A0A0J7Y8V2_9SPHN</name>
<dbReference type="RefSeq" id="WP_059149960.1">
    <property type="nucleotide sequence ID" value="NZ_KQ130452.1"/>
</dbReference>
<dbReference type="Proteomes" id="UP000052268">
    <property type="component" value="Unassembled WGS sequence"/>
</dbReference>
<organism evidence="2 3">
    <name type="scientific">Novosphingobium barchaimii LL02</name>
    <dbReference type="NCBI Taxonomy" id="1114963"/>
    <lineage>
        <taxon>Bacteria</taxon>
        <taxon>Pseudomonadati</taxon>
        <taxon>Pseudomonadota</taxon>
        <taxon>Alphaproteobacteria</taxon>
        <taxon>Sphingomonadales</taxon>
        <taxon>Sphingomonadaceae</taxon>
        <taxon>Novosphingobium</taxon>
    </lineage>
</organism>
<proteinExistence type="predicted"/>
<gene>
    <name evidence="2" type="ORF">V474_08020</name>
</gene>
<evidence type="ECO:0000313" key="3">
    <source>
        <dbReference type="Proteomes" id="UP000052268"/>
    </source>
</evidence>
<dbReference type="OrthoDB" id="214150at2"/>
<dbReference type="AlphaFoldDB" id="A0A0J7Y8V2"/>
<protein>
    <submittedName>
        <fullName evidence="2">Uncharacterized protein</fullName>
    </submittedName>
</protein>
<dbReference type="EMBL" id="JACU01000002">
    <property type="protein sequence ID" value="KMS60012.1"/>
    <property type="molecule type" value="Genomic_DNA"/>
</dbReference>
<feature type="compositionally biased region" description="Polar residues" evidence="1">
    <location>
        <begin position="58"/>
        <end position="72"/>
    </location>
</feature>
<keyword evidence="3" id="KW-1185">Reference proteome</keyword>